<feature type="domain" description="Novel toxin 15" evidence="1">
    <location>
        <begin position="23"/>
        <end position="75"/>
    </location>
</feature>
<proteinExistence type="predicted"/>
<comment type="caution">
    <text evidence="2">The sequence shown here is derived from an EMBL/GenBank/DDBJ whole genome shotgun (WGS) entry which is preliminary data.</text>
</comment>
<evidence type="ECO:0000313" key="2">
    <source>
        <dbReference type="EMBL" id="EEG32879.1"/>
    </source>
</evidence>
<sequence>MNKIIQEEGMIGLKARIRAYTEDVEKEGRNFVKTLGPAGDYKAWLHEPDMRTGGKPTDVTKVGDKRINSILEGQADRIARDILKMPDETTKITYQLKLKK</sequence>
<evidence type="ECO:0000259" key="1">
    <source>
        <dbReference type="Pfam" id="PF15604"/>
    </source>
</evidence>
<dbReference type="Pfam" id="PF15604">
    <property type="entry name" value="Ntox15"/>
    <property type="match status" value="1"/>
</dbReference>
<evidence type="ECO:0000313" key="3">
    <source>
        <dbReference type="Proteomes" id="UP000004457"/>
    </source>
</evidence>
<protein>
    <recommendedName>
        <fullName evidence="1">Novel toxin 15 domain-containing protein</fullName>
    </recommendedName>
</protein>
<accession>C0EQC4</accession>
<dbReference type="AlphaFoldDB" id="C0EQC4"/>
<dbReference type="GeneID" id="49971861"/>
<organism evidence="2 3">
    <name type="scientific">Neisseria flavescens NRL30031/H210</name>
    <dbReference type="NCBI Taxonomy" id="546264"/>
    <lineage>
        <taxon>Bacteria</taxon>
        <taxon>Pseudomonadati</taxon>
        <taxon>Pseudomonadota</taxon>
        <taxon>Betaproteobacteria</taxon>
        <taxon>Neisseriales</taxon>
        <taxon>Neisseriaceae</taxon>
        <taxon>Neisseria</taxon>
    </lineage>
</organism>
<gene>
    <name evidence="2" type="ORF">NEIFLAOT_02166</name>
</gene>
<dbReference type="Proteomes" id="UP000004457">
    <property type="component" value="Unassembled WGS sequence"/>
</dbReference>
<dbReference type="eggNOG" id="COG3209">
    <property type="taxonomic scope" value="Bacteria"/>
</dbReference>
<dbReference type="RefSeq" id="WP_003681838.1">
    <property type="nucleotide sequence ID" value="NZ_ACEN01000097.1"/>
</dbReference>
<reference evidence="2 3" key="1">
    <citation type="submission" date="2009-01" db="EMBL/GenBank/DDBJ databases">
        <authorList>
            <person name="Fulton L."/>
            <person name="Clifton S."/>
            <person name="Chinwalla A.T."/>
            <person name="Mitreva M."/>
            <person name="Sodergren E."/>
            <person name="Weinstock G."/>
            <person name="Clifton S."/>
            <person name="Dooling D.J."/>
            <person name="Fulton B."/>
            <person name="Minx P."/>
            <person name="Pepin K.H."/>
            <person name="Johnson M."/>
            <person name="Bhonagiri V."/>
            <person name="Nash W.E."/>
            <person name="Mardis E.R."/>
            <person name="Wilson R.K."/>
        </authorList>
    </citation>
    <scope>NUCLEOTIDE SEQUENCE [LARGE SCALE GENOMIC DNA]</scope>
    <source>
        <strain evidence="2 3">NRL30031/H210</strain>
    </source>
</reference>
<dbReference type="InterPro" id="IPR028949">
    <property type="entry name" value="Ntox15"/>
</dbReference>
<dbReference type="EMBL" id="ACEN01000097">
    <property type="protein sequence ID" value="EEG32879.1"/>
    <property type="molecule type" value="Genomic_DNA"/>
</dbReference>
<name>C0EQC4_NEIFL</name>
<keyword evidence="3" id="KW-1185">Reference proteome</keyword>